<name>A0A3D9ZSR6_9ACTN</name>
<sequence length="562" mass="59646">MTASQQWVAPPLPAGPRRALIVATTEYRDAALRQLRSPAHDAAALREVLADAGGFEVQSLTDATAGDVRGAIADFTAACGRDDLALVYLSCHGLLDARRRLWFAAADTVKTKMVATGVEASWLMDRMTDCRARQQVVVLDCCFSGAFAQGAKGDDEAALESQLKARGTVVLTASGATEYSFEGDPLTDAPQPSIFTAALVDGLRTGAADTDNDGFVSVDEAYTYAHDRVAATATGQTPQRWSFGAEGRIILARSPAGMRVTPARIQADLRVLLDHPRPGIRAAALDTLAEWLAGGDPAQILAARTELRRIADDDLPTVGNKARALLGERPTAAATATSTATVTAAAAASAAAEETGSESASAILEKARREAERIRADAERAAADTEARARALEDRAAGIVLAARRRADEIAKQATAAGGRQDLVGIRLLWIDDNPGSNEFLVRNFTARGAIAYPAMTTNQAVQLLGELGFDALISDISRDGKEVGFDDLTRFRAAGYAGPAIFFTSRTTPELRNRAKKSGADGIVSSPDELSDWLLRIRASATPREPQSGFFARMREAFNDS</sequence>
<dbReference type="Proteomes" id="UP000256913">
    <property type="component" value="Unassembled WGS sequence"/>
</dbReference>
<evidence type="ECO:0000313" key="4">
    <source>
        <dbReference type="EMBL" id="REG00282.1"/>
    </source>
</evidence>
<dbReference type="SUPFAM" id="SSF52129">
    <property type="entry name" value="Caspase-like"/>
    <property type="match status" value="1"/>
</dbReference>
<feature type="modified residue" description="4-aspartylphosphate" evidence="1">
    <location>
        <position position="476"/>
    </location>
</feature>
<dbReference type="PANTHER" id="PTHR22576:SF37">
    <property type="entry name" value="MUCOSA-ASSOCIATED LYMPHOID TISSUE LYMPHOMA TRANSLOCATION PROTEIN 1"/>
    <property type="match status" value="1"/>
</dbReference>
<dbReference type="InterPro" id="IPR011006">
    <property type="entry name" value="CheY-like_superfamily"/>
</dbReference>
<dbReference type="InterPro" id="IPR011600">
    <property type="entry name" value="Pept_C14_caspase"/>
</dbReference>
<dbReference type="EMBL" id="QUMQ01000001">
    <property type="protein sequence ID" value="REG00282.1"/>
    <property type="molecule type" value="Genomic_DNA"/>
</dbReference>
<feature type="domain" description="Response regulatory" evidence="3">
    <location>
        <begin position="427"/>
        <end position="542"/>
    </location>
</feature>
<dbReference type="SUPFAM" id="SSF52172">
    <property type="entry name" value="CheY-like"/>
    <property type="match status" value="1"/>
</dbReference>
<keyword evidence="5" id="KW-1185">Reference proteome</keyword>
<keyword evidence="2" id="KW-0175">Coiled coil</keyword>
<dbReference type="InterPro" id="IPR052039">
    <property type="entry name" value="Caspase-related_regulators"/>
</dbReference>
<organism evidence="4 5">
    <name type="scientific">Asanoa ferruginea</name>
    <dbReference type="NCBI Taxonomy" id="53367"/>
    <lineage>
        <taxon>Bacteria</taxon>
        <taxon>Bacillati</taxon>
        <taxon>Actinomycetota</taxon>
        <taxon>Actinomycetes</taxon>
        <taxon>Micromonosporales</taxon>
        <taxon>Micromonosporaceae</taxon>
        <taxon>Asanoa</taxon>
    </lineage>
</organism>
<dbReference type="GO" id="GO:0000160">
    <property type="term" value="P:phosphorelay signal transduction system"/>
    <property type="evidence" value="ECO:0007669"/>
    <property type="project" value="InterPro"/>
</dbReference>
<dbReference type="GO" id="GO:0004197">
    <property type="term" value="F:cysteine-type endopeptidase activity"/>
    <property type="evidence" value="ECO:0007669"/>
    <property type="project" value="InterPro"/>
</dbReference>
<feature type="coiled-coil region" evidence="2">
    <location>
        <begin position="357"/>
        <end position="395"/>
    </location>
</feature>
<dbReference type="OrthoDB" id="491589at2"/>
<evidence type="ECO:0000256" key="2">
    <source>
        <dbReference type="SAM" id="Coils"/>
    </source>
</evidence>
<dbReference type="Gene3D" id="3.40.50.2300">
    <property type="match status" value="1"/>
</dbReference>
<accession>A0A3D9ZSR6</accession>
<dbReference type="Pfam" id="PF00656">
    <property type="entry name" value="Peptidase_C14"/>
    <property type="match status" value="1"/>
</dbReference>
<dbReference type="PANTHER" id="PTHR22576">
    <property type="entry name" value="MUCOSA ASSOCIATED LYMPHOID TISSUE LYMPHOMA TRANSLOCATION PROTEIN 1/PARACASPASE"/>
    <property type="match status" value="1"/>
</dbReference>
<evidence type="ECO:0000259" key="3">
    <source>
        <dbReference type="PROSITE" id="PS50110"/>
    </source>
</evidence>
<dbReference type="RefSeq" id="WP_116071702.1">
    <property type="nucleotide sequence ID" value="NZ_BONB01000064.1"/>
</dbReference>
<dbReference type="PROSITE" id="PS50110">
    <property type="entry name" value="RESPONSE_REGULATORY"/>
    <property type="match status" value="1"/>
</dbReference>
<protein>
    <submittedName>
        <fullName evidence="4">CheY-like chemotaxis protein</fullName>
    </submittedName>
</protein>
<evidence type="ECO:0000256" key="1">
    <source>
        <dbReference type="PROSITE-ProRule" id="PRU00169"/>
    </source>
</evidence>
<comment type="caution">
    <text evidence="4">The sequence shown here is derived from an EMBL/GenBank/DDBJ whole genome shotgun (WGS) entry which is preliminary data.</text>
</comment>
<dbReference type="NCBIfam" id="NF047832">
    <property type="entry name" value="caspase_w_EACC1"/>
    <property type="match status" value="1"/>
</dbReference>
<dbReference type="CDD" id="cd00156">
    <property type="entry name" value="REC"/>
    <property type="match status" value="1"/>
</dbReference>
<dbReference type="InterPro" id="IPR029030">
    <property type="entry name" value="Caspase-like_dom_sf"/>
</dbReference>
<dbReference type="GO" id="GO:0006508">
    <property type="term" value="P:proteolysis"/>
    <property type="evidence" value="ECO:0007669"/>
    <property type="project" value="InterPro"/>
</dbReference>
<reference evidence="4 5" key="1">
    <citation type="submission" date="2018-08" db="EMBL/GenBank/DDBJ databases">
        <title>Sequencing the genomes of 1000 actinobacteria strains.</title>
        <authorList>
            <person name="Klenk H.-P."/>
        </authorList>
    </citation>
    <scope>NUCLEOTIDE SEQUENCE [LARGE SCALE GENOMIC DNA]</scope>
    <source>
        <strain evidence="4 5">DSM 44099</strain>
    </source>
</reference>
<dbReference type="AlphaFoldDB" id="A0A3D9ZSR6"/>
<proteinExistence type="predicted"/>
<dbReference type="InterPro" id="IPR001789">
    <property type="entry name" value="Sig_transdc_resp-reg_receiver"/>
</dbReference>
<keyword evidence="1" id="KW-0597">Phosphoprotein</keyword>
<evidence type="ECO:0000313" key="5">
    <source>
        <dbReference type="Proteomes" id="UP000256913"/>
    </source>
</evidence>
<dbReference type="Gene3D" id="3.40.50.1460">
    <property type="match status" value="1"/>
</dbReference>
<dbReference type="SMART" id="SM00448">
    <property type="entry name" value="REC"/>
    <property type="match status" value="1"/>
</dbReference>
<gene>
    <name evidence="4" type="ORF">DFJ67_6333</name>
</gene>